<proteinExistence type="predicted"/>
<organism evidence="1">
    <name type="scientific">Arion vulgaris</name>
    <dbReference type="NCBI Taxonomy" id="1028688"/>
    <lineage>
        <taxon>Eukaryota</taxon>
        <taxon>Metazoa</taxon>
        <taxon>Spiralia</taxon>
        <taxon>Lophotrochozoa</taxon>
        <taxon>Mollusca</taxon>
        <taxon>Gastropoda</taxon>
        <taxon>Heterobranchia</taxon>
        <taxon>Euthyneura</taxon>
        <taxon>Panpulmonata</taxon>
        <taxon>Eupulmonata</taxon>
        <taxon>Stylommatophora</taxon>
        <taxon>Helicina</taxon>
        <taxon>Arionoidea</taxon>
        <taxon>Arionidae</taxon>
        <taxon>Arion</taxon>
    </lineage>
</organism>
<accession>A0A0B7B7H4</accession>
<sequence>MKFLVTIQGSLAWMSGARLSLQKYLVHFFVEMSGYFSSDPNILSPIGDGR</sequence>
<evidence type="ECO:0000313" key="1">
    <source>
        <dbReference type="EMBL" id="CEK88271.1"/>
    </source>
</evidence>
<evidence type="ECO:0000313" key="2">
    <source>
        <dbReference type="EMBL" id="CEK88272.1"/>
    </source>
</evidence>
<dbReference type="EMBL" id="HACG01041406">
    <property type="protein sequence ID" value="CEK88271.1"/>
    <property type="molecule type" value="Transcribed_RNA"/>
</dbReference>
<dbReference type="EMBL" id="HACG01041407">
    <property type="protein sequence ID" value="CEK88272.1"/>
    <property type="molecule type" value="Transcribed_RNA"/>
</dbReference>
<dbReference type="AlphaFoldDB" id="A0A0B7B7H4"/>
<gene>
    <name evidence="1" type="primary">ORF164314</name>
    <name evidence="2" type="synonym">ORF164321</name>
</gene>
<reference evidence="1" key="1">
    <citation type="submission" date="2014-12" db="EMBL/GenBank/DDBJ databases">
        <title>Insight into the proteome of Arion vulgaris.</title>
        <authorList>
            <person name="Aradska J."/>
            <person name="Bulat T."/>
            <person name="Smidak R."/>
            <person name="Sarate P."/>
            <person name="Gangsoo J."/>
            <person name="Sialana F."/>
            <person name="Bilban M."/>
            <person name="Lubec G."/>
        </authorList>
    </citation>
    <scope>NUCLEOTIDE SEQUENCE</scope>
    <source>
        <tissue evidence="1">Skin</tissue>
    </source>
</reference>
<protein>
    <submittedName>
        <fullName evidence="1">Uncharacterized protein</fullName>
    </submittedName>
</protein>
<name>A0A0B7B7H4_9EUPU</name>
<feature type="non-terminal residue" evidence="1">
    <location>
        <position position="50"/>
    </location>
</feature>